<dbReference type="CDD" id="cd03116">
    <property type="entry name" value="MobB"/>
    <property type="match status" value="1"/>
</dbReference>
<evidence type="ECO:0000313" key="2">
    <source>
        <dbReference type="EMBL" id="PPK75361.1"/>
    </source>
</evidence>
<dbReference type="SUPFAM" id="SSF52540">
    <property type="entry name" value="P-loop containing nucleoside triphosphate hydrolases"/>
    <property type="match status" value="1"/>
</dbReference>
<dbReference type="InterPro" id="IPR027417">
    <property type="entry name" value="P-loop_NTPase"/>
</dbReference>
<dbReference type="AlphaFoldDB" id="A0A2S6HD92"/>
<dbReference type="InterPro" id="IPR004435">
    <property type="entry name" value="MobB_dom"/>
</dbReference>
<dbReference type="Gene3D" id="3.40.50.300">
    <property type="entry name" value="P-loop containing nucleotide triphosphate hydrolases"/>
    <property type="match status" value="1"/>
</dbReference>
<accession>A0A2S6HD92</accession>
<dbReference type="PANTHER" id="PTHR40072">
    <property type="entry name" value="MOLYBDOPTERIN-GUANINE DINUCLEOTIDE BIOSYNTHESIS ADAPTER PROTEIN-RELATED"/>
    <property type="match status" value="1"/>
</dbReference>
<name>A0A2S6HD92_9GAMM</name>
<dbReference type="Proteomes" id="UP000240010">
    <property type="component" value="Unassembled WGS sequence"/>
</dbReference>
<protein>
    <submittedName>
        <fullName evidence="2">Molybdopterin guanine dinucleotide biosynthesis accessory protein MobB</fullName>
    </submittedName>
</protein>
<reference evidence="2 3" key="1">
    <citation type="submission" date="2018-02" db="EMBL/GenBank/DDBJ databases">
        <title>Subsurface microbial communities from deep shales in Ohio and West Virginia, USA.</title>
        <authorList>
            <person name="Wrighton K."/>
        </authorList>
    </citation>
    <scope>NUCLEOTIDE SEQUENCE [LARGE SCALE GENOMIC DNA]</scope>
    <source>
        <strain evidence="2 3">OWC-DMM</strain>
    </source>
</reference>
<feature type="domain" description="Molybdopterin-guanine dinucleotide biosynthesis protein B (MobB)" evidence="1">
    <location>
        <begin position="8"/>
        <end position="142"/>
    </location>
</feature>
<sequence>MQNAQIPILGFVAASGTGKTTLLTELIPILKQSGLRIGLIKHSHHDFEIDQPGKDSFRLREAGASSVMLVSRYRRAIITEFTPEKEPCLDEQLKQFDQSELDLILVEGFRAEQFPKIELHRPSLEKPLLYPNDPDIIAIATDAALETPDYLVQLELNRPEMIAAFIQNHVMKSHD</sequence>
<dbReference type="GO" id="GO:0005525">
    <property type="term" value="F:GTP binding"/>
    <property type="evidence" value="ECO:0007669"/>
    <property type="project" value="InterPro"/>
</dbReference>
<dbReference type="InterPro" id="IPR052539">
    <property type="entry name" value="MGD_biosynthesis_adapter"/>
</dbReference>
<dbReference type="Pfam" id="PF03205">
    <property type="entry name" value="MobB"/>
    <property type="match status" value="1"/>
</dbReference>
<dbReference type="EMBL" id="PTIZ01000006">
    <property type="protein sequence ID" value="PPK75361.1"/>
    <property type="molecule type" value="Genomic_DNA"/>
</dbReference>
<proteinExistence type="predicted"/>
<dbReference type="RefSeq" id="WP_104429213.1">
    <property type="nucleotide sequence ID" value="NZ_PTIZ01000006.1"/>
</dbReference>
<dbReference type="GO" id="GO:0006777">
    <property type="term" value="P:Mo-molybdopterin cofactor biosynthetic process"/>
    <property type="evidence" value="ECO:0007669"/>
    <property type="project" value="InterPro"/>
</dbReference>
<dbReference type="PANTHER" id="PTHR40072:SF1">
    <property type="entry name" value="MOLYBDOPTERIN-GUANINE DINUCLEOTIDE BIOSYNTHESIS ADAPTER PROTEIN"/>
    <property type="match status" value="1"/>
</dbReference>
<dbReference type="NCBIfam" id="TIGR00176">
    <property type="entry name" value="mobB"/>
    <property type="match status" value="1"/>
</dbReference>
<gene>
    <name evidence="2" type="ORF">B0F87_106209</name>
</gene>
<comment type="caution">
    <text evidence="2">The sequence shown here is derived from an EMBL/GenBank/DDBJ whole genome shotgun (WGS) entry which is preliminary data.</text>
</comment>
<evidence type="ECO:0000313" key="3">
    <source>
        <dbReference type="Proteomes" id="UP000240010"/>
    </source>
</evidence>
<organism evidence="2 3">
    <name type="scientific">Methylobacter tundripaludum</name>
    <dbReference type="NCBI Taxonomy" id="173365"/>
    <lineage>
        <taxon>Bacteria</taxon>
        <taxon>Pseudomonadati</taxon>
        <taxon>Pseudomonadota</taxon>
        <taxon>Gammaproteobacteria</taxon>
        <taxon>Methylococcales</taxon>
        <taxon>Methylococcaceae</taxon>
        <taxon>Methylobacter</taxon>
    </lineage>
</organism>
<evidence type="ECO:0000259" key="1">
    <source>
        <dbReference type="Pfam" id="PF03205"/>
    </source>
</evidence>